<sequence>MTQPSSALIWDSFTRLFHWLLVASIGLAWWTAEQGGDWMEWHLRCGYAVLSLVGFRLIWGFVGSRYARFGSFVRSPANTLDYAKSLKAGSAPEYQGHNPLGGWMVIALLLLALTQAATGLFANDDIFTEGPLASLISYDLSIEITRWHEALFNVILVAIGLHLAGVFFHQLVKKEKLIQAMIHGRKPAAPQTAITSQHWLRGLILAAAFAGLFVWLGF</sequence>
<dbReference type="EMBL" id="JBHRYB010000016">
    <property type="protein sequence ID" value="MFC3681615.1"/>
    <property type="molecule type" value="Genomic_DNA"/>
</dbReference>
<keyword evidence="9" id="KW-1185">Reference proteome</keyword>
<evidence type="ECO:0000313" key="8">
    <source>
        <dbReference type="EMBL" id="MFC3681615.1"/>
    </source>
</evidence>
<keyword evidence="2" id="KW-1003">Cell membrane</keyword>
<proteinExistence type="predicted"/>
<dbReference type="PANTHER" id="PTHR30485:SF2">
    <property type="entry name" value="BLL0597 PROTEIN"/>
    <property type="match status" value="1"/>
</dbReference>
<dbReference type="InterPro" id="IPR051542">
    <property type="entry name" value="Hydrogenase_cytochrome"/>
</dbReference>
<organism evidence="8 9">
    <name type="scientific">Bacterioplanoides pacificum</name>
    <dbReference type="NCBI Taxonomy" id="1171596"/>
    <lineage>
        <taxon>Bacteria</taxon>
        <taxon>Pseudomonadati</taxon>
        <taxon>Pseudomonadota</taxon>
        <taxon>Gammaproteobacteria</taxon>
        <taxon>Oceanospirillales</taxon>
        <taxon>Oceanospirillaceae</taxon>
        <taxon>Bacterioplanoides</taxon>
    </lineage>
</organism>
<evidence type="ECO:0000256" key="4">
    <source>
        <dbReference type="ARBA" id="ARBA00022989"/>
    </source>
</evidence>
<name>A0ABV7VW65_9GAMM</name>
<dbReference type="Pfam" id="PF01292">
    <property type="entry name" value="Ni_hydr_CYTB"/>
    <property type="match status" value="1"/>
</dbReference>
<evidence type="ECO:0000256" key="1">
    <source>
        <dbReference type="ARBA" id="ARBA00004651"/>
    </source>
</evidence>
<feature type="transmembrane region" description="Helical" evidence="6">
    <location>
        <begin position="100"/>
        <end position="122"/>
    </location>
</feature>
<feature type="transmembrane region" description="Helical" evidence="6">
    <location>
        <begin position="150"/>
        <end position="172"/>
    </location>
</feature>
<dbReference type="InterPro" id="IPR016174">
    <property type="entry name" value="Di-haem_cyt_TM"/>
</dbReference>
<evidence type="ECO:0000259" key="7">
    <source>
        <dbReference type="Pfam" id="PF01292"/>
    </source>
</evidence>
<evidence type="ECO:0000313" key="9">
    <source>
        <dbReference type="Proteomes" id="UP001595722"/>
    </source>
</evidence>
<evidence type="ECO:0000256" key="3">
    <source>
        <dbReference type="ARBA" id="ARBA00022692"/>
    </source>
</evidence>
<keyword evidence="4 6" id="KW-1133">Transmembrane helix</keyword>
<dbReference type="SUPFAM" id="SSF81342">
    <property type="entry name" value="Transmembrane di-heme cytochromes"/>
    <property type="match status" value="1"/>
</dbReference>
<dbReference type="PANTHER" id="PTHR30485">
    <property type="entry name" value="NI/FE-HYDROGENASE 1 B-TYPE CYTOCHROME SUBUNIT"/>
    <property type="match status" value="1"/>
</dbReference>
<comment type="caution">
    <text evidence="8">The sequence shown here is derived from an EMBL/GenBank/DDBJ whole genome shotgun (WGS) entry which is preliminary data.</text>
</comment>
<keyword evidence="3 6" id="KW-0812">Transmembrane</keyword>
<feature type="transmembrane region" description="Helical" evidence="6">
    <location>
        <begin position="41"/>
        <end position="62"/>
    </location>
</feature>
<feature type="domain" description="Cytochrome b561 bacterial/Ni-hydrogenase" evidence="7">
    <location>
        <begin position="10"/>
        <end position="184"/>
    </location>
</feature>
<protein>
    <submittedName>
        <fullName evidence="8">Cytochrome b/b6 domain-containing protein</fullName>
    </submittedName>
</protein>
<evidence type="ECO:0000256" key="2">
    <source>
        <dbReference type="ARBA" id="ARBA00022475"/>
    </source>
</evidence>
<reference evidence="9" key="1">
    <citation type="journal article" date="2019" name="Int. J. Syst. Evol. Microbiol.">
        <title>The Global Catalogue of Microorganisms (GCM) 10K type strain sequencing project: providing services to taxonomists for standard genome sequencing and annotation.</title>
        <authorList>
            <consortium name="The Broad Institute Genomics Platform"/>
            <consortium name="The Broad Institute Genome Sequencing Center for Infectious Disease"/>
            <person name="Wu L."/>
            <person name="Ma J."/>
        </authorList>
    </citation>
    <scope>NUCLEOTIDE SEQUENCE [LARGE SCALE GENOMIC DNA]</scope>
    <source>
        <strain evidence="9">KCTC 42424</strain>
    </source>
</reference>
<dbReference type="Gene3D" id="1.20.950.20">
    <property type="entry name" value="Transmembrane di-heme cytochromes, Chain C"/>
    <property type="match status" value="1"/>
</dbReference>
<comment type="subcellular location">
    <subcellularLocation>
        <location evidence="1">Cell membrane</location>
        <topology evidence="1">Multi-pass membrane protein</topology>
    </subcellularLocation>
</comment>
<dbReference type="Proteomes" id="UP001595722">
    <property type="component" value="Unassembled WGS sequence"/>
</dbReference>
<dbReference type="RefSeq" id="WP_376868127.1">
    <property type="nucleotide sequence ID" value="NZ_JBHRYB010000016.1"/>
</dbReference>
<evidence type="ECO:0000256" key="5">
    <source>
        <dbReference type="ARBA" id="ARBA00023136"/>
    </source>
</evidence>
<feature type="transmembrane region" description="Helical" evidence="6">
    <location>
        <begin position="199"/>
        <end position="217"/>
    </location>
</feature>
<gene>
    <name evidence="8" type="ORF">ACFOMG_16035</name>
</gene>
<accession>A0ABV7VW65</accession>
<evidence type="ECO:0000256" key="6">
    <source>
        <dbReference type="SAM" id="Phobius"/>
    </source>
</evidence>
<feature type="transmembrane region" description="Helical" evidence="6">
    <location>
        <begin position="12"/>
        <end position="29"/>
    </location>
</feature>
<dbReference type="InterPro" id="IPR011577">
    <property type="entry name" value="Cyt_b561_bac/Ni-Hgenase"/>
</dbReference>
<keyword evidence="5 6" id="KW-0472">Membrane</keyword>